<evidence type="ECO:0000256" key="3">
    <source>
        <dbReference type="ARBA" id="ARBA00022989"/>
    </source>
</evidence>
<feature type="transmembrane region" description="Helical" evidence="5">
    <location>
        <begin position="55"/>
        <end position="74"/>
    </location>
</feature>
<name>A0A2H0R4Y7_9BACT</name>
<organism evidence="6 7">
    <name type="scientific">Candidatus Yanofskybacteria bacterium CG10_big_fil_rev_8_21_14_0_10_46_23</name>
    <dbReference type="NCBI Taxonomy" id="1975098"/>
    <lineage>
        <taxon>Bacteria</taxon>
        <taxon>Candidatus Yanofskyibacteriota</taxon>
    </lineage>
</organism>
<dbReference type="InterPro" id="IPR019691">
    <property type="entry name" value="DUF2585"/>
</dbReference>
<gene>
    <name evidence="6" type="ORF">COV31_00570</name>
</gene>
<keyword evidence="3 5" id="KW-1133">Transmembrane helix</keyword>
<evidence type="ECO:0000256" key="2">
    <source>
        <dbReference type="ARBA" id="ARBA00022692"/>
    </source>
</evidence>
<feature type="transmembrane region" description="Helical" evidence="5">
    <location>
        <begin position="7"/>
        <end position="26"/>
    </location>
</feature>
<feature type="transmembrane region" description="Helical" evidence="5">
    <location>
        <begin position="143"/>
        <end position="161"/>
    </location>
</feature>
<proteinExistence type="predicted"/>
<comment type="caution">
    <text evidence="6">The sequence shown here is derived from an EMBL/GenBank/DDBJ whole genome shotgun (WGS) entry which is preliminary data.</text>
</comment>
<evidence type="ECO:0000313" key="7">
    <source>
        <dbReference type="Proteomes" id="UP000230232"/>
    </source>
</evidence>
<dbReference type="AlphaFoldDB" id="A0A2H0R4Y7"/>
<accession>A0A2H0R4Y7</accession>
<sequence length="186" mass="21200">MSDNRKIILVAGVIILIGVITLVWMGRAVWGPFEGPCLWSGDIHSQSNSQCLLDAYGLTHILHGLGFYLLLWLIGRRLSWKTRLLIAVGLEMGWEILENTDSIINRYREATLSLEYFGDSILNSISDVLAMVAGFLFARKFLWPLSLLLFITIEILLFIWIRDGLILNILLLIYPIEAIKNWQLAK</sequence>
<keyword evidence="2 5" id="KW-0812">Transmembrane</keyword>
<reference evidence="6 7" key="1">
    <citation type="submission" date="2017-09" db="EMBL/GenBank/DDBJ databases">
        <title>Depth-based differentiation of microbial function through sediment-hosted aquifers and enrichment of novel symbionts in the deep terrestrial subsurface.</title>
        <authorList>
            <person name="Probst A.J."/>
            <person name="Ladd B."/>
            <person name="Jarett J.K."/>
            <person name="Geller-Mcgrath D.E."/>
            <person name="Sieber C.M."/>
            <person name="Emerson J.B."/>
            <person name="Anantharaman K."/>
            <person name="Thomas B.C."/>
            <person name="Malmstrom R."/>
            <person name="Stieglmeier M."/>
            <person name="Klingl A."/>
            <person name="Woyke T."/>
            <person name="Ryan C.M."/>
            <person name="Banfield J.F."/>
        </authorList>
    </citation>
    <scope>NUCLEOTIDE SEQUENCE [LARGE SCALE GENOMIC DNA]</scope>
    <source>
        <strain evidence="6">CG10_big_fil_rev_8_21_14_0_10_46_23</strain>
    </source>
</reference>
<dbReference type="Proteomes" id="UP000230232">
    <property type="component" value="Unassembled WGS sequence"/>
</dbReference>
<keyword evidence="4 5" id="KW-0472">Membrane</keyword>
<dbReference type="Pfam" id="PF10755">
    <property type="entry name" value="DUF2585"/>
    <property type="match status" value="1"/>
</dbReference>
<keyword evidence="1" id="KW-1003">Cell membrane</keyword>
<evidence type="ECO:0000256" key="4">
    <source>
        <dbReference type="ARBA" id="ARBA00023136"/>
    </source>
</evidence>
<evidence type="ECO:0000313" key="6">
    <source>
        <dbReference type="EMBL" id="PIR41589.1"/>
    </source>
</evidence>
<evidence type="ECO:0000256" key="1">
    <source>
        <dbReference type="ARBA" id="ARBA00022475"/>
    </source>
</evidence>
<protein>
    <submittedName>
        <fullName evidence="6">Uncharacterized protein</fullName>
    </submittedName>
</protein>
<dbReference type="GO" id="GO:0005886">
    <property type="term" value="C:plasma membrane"/>
    <property type="evidence" value="ECO:0007669"/>
    <property type="project" value="InterPro"/>
</dbReference>
<dbReference type="EMBL" id="PCXO01000004">
    <property type="protein sequence ID" value="PIR41589.1"/>
    <property type="molecule type" value="Genomic_DNA"/>
</dbReference>
<evidence type="ECO:0000256" key="5">
    <source>
        <dbReference type="SAM" id="Phobius"/>
    </source>
</evidence>